<evidence type="ECO:0000313" key="3">
    <source>
        <dbReference type="EMBL" id="MYR35397.1"/>
    </source>
</evidence>
<evidence type="ECO:0000313" key="4">
    <source>
        <dbReference type="Proteomes" id="UP000467124"/>
    </source>
</evidence>
<dbReference type="NCBIfam" id="TIGR03618">
    <property type="entry name" value="Rv1155_F420"/>
    <property type="match status" value="1"/>
</dbReference>
<dbReference type="PANTHER" id="PTHR35176">
    <property type="entry name" value="HEME OXYGENASE HI_0854-RELATED"/>
    <property type="match status" value="1"/>
</dbReference>
<keyword evidence="1" id="KW-0560">Oxidoreductase</keyword>
<dbReference type="PANTHER" id="PTHR35176:SF1">
    <property type="entry name" value="F420H(2)-DEPENDENT BILIVERDIN REDUCTASE"/>
    <property type="match status" value="1"/>
</dbReference>
<gene>
    <name evidence="3" type="ORF">GTW20_24830</name>
</gene>
<dbReference type="InterPro" id="IPR012349">
    <property type="entry name" value="Split_barrel_FMN-bd"/>
</dbReference>
<protein>
    <submittedName>
        <fullName evidence="3">TIGR03618 family F420-dependent PPOX class oxidoreductase</fullName>
    </submittedName>
</protein>
<dbReference type="GO" id="GO:0070967">
    <property type="term" value="F:coenzyme F420 binding"/>
    <property type="evidence" value="ECO:0007669"/>
    <property type="project" value="TreeGrafter"/>
</dbReference>
<reference evidence="3 4" key="1">
    <citation type="journal article" date="2019" name="Nat. Commun.">
        <title>The antimicrobial potential of Streptomyces from insect microbiomes.</title>
        <authorList>
            <person name="Chevrette M.G."/>
            <person name="Carlson C.M."/>
            <person name="Ortega H.E."/>
            <person name="Thomas C."/>
            <person name="Ananiev G.E."/>
            <person name="Barns K.J."/>
            <person name="Book A.J."/>
            <person name="Cagnazzo J."/>
            <person name="Carlos C."/>
            <person name="Flanigan W."/>
            <person name="Grubbs K.J."/>
            <person name="Horn H.A."/>
            <person name="Hoffmann F.M."/>
            <person name="Klassen J.L."/>
            <person name="Knack J.J."/>
            <person name="Lewin G.R."/>
            <person name="McDonald B.R."/>
            <person name="Muller L."/>
            <person name="Melo W.G.P."/>
            <person name="Pinto-Tomas A.A."/>
            <person name="Schmitz A."/>
            <person name="Wendt-Pienkowski E."/>
            <person name="Wildman S."/>
            <person name="Zhao M."/>
            <person name="Zhang F."/>
            <person name="Bugni T.S."/>
            <person name="Andes D.R."/>
            <person name="Pupo M.T."/>
            <person name="Currie C.R."/>
        </authorList>
    </citation>
    <scope>NUCLEOTIDE SEQUENCE [LARGE SCALE GENOMIC DNA]</scope>
    <source>
        <strain evidence="3 4">SID5840</strain>
    </source>
</reference>
<evidence type="ECO:0000256" key="1">
    <source>
        <dbReference type="ARBA" id="ARBA00023002"/>
    </source>
</evidence>
<comment type="caution">
    <text evidence="3">The sequence shown here is derived from an EMBL/GenBank/DDBJ whole genome shotgun (WGS) entry which is preliminary data.</text>
</comment>
<dbReference type="GO" id="GO:0016627">
    <property type="term" value="F:oxidoreductase activity, acting on the CH-CH group of donors"/>
    <property type="evidence" value="ECO:0007669"/>
    <property type="project" value="TreeGrafter"/>
</dbReference>
<dbReference type="EMBL" id="WWHY01000001">
    <property type="protein sequence ID" value="MYR35397.1"/>
    <property type="molecule type" value="Genomic_DNA"/>
</dbReference>
<dbReference type="InterPro" id="IPR052019">
    <property type="entry name" value="F420H2_bilvrd_red/Heme_oxyg"/>
</dbReference>
<dbReference type="InterPro" id="IPR011576">
    <property type="entry name" value="Pyridox_Oxase_N"/>
</dbReference>
<proteinExistence type="predicted"/>
<dbReference type="InterPro" id="IPR019920">
    <property type="entry name" value="F420-binding_dom_put"/>
</dbReference>
<dbReference type="SUPFAM" id="SSF50475">
    <property type="entry name" value="FMN-binding split barrel"/>
    <property type="match status" value="1"/>
</dbReference>
<name>A0A7K2IZZ2_9ACTN</name>
<evidence type="ECO:0000259" key="2">
    <source>
        <dbReference type="Pfam" id="PF01243"/>
    </source>
</evidence>
<dbReference type="GO" id="GO:0005829">
    <property type="term" value="C:cytosol"/>
    <property type="evidence" value="ECO:0007669"/>
    <property type="project" value="TreeGrafter"/>
</dbReference>
<sequence>MLVVGVFPVVSMVGGRVSEVVSGVEGSGVEDPFLVFWGEYRLCMLASPRPDGSIHQVPVGVTYDPERHLARVICSGASYKARNLAARPGARVSVSQVEGARWSTLEGRARVVRDRGAVAEAERRYEERYRRPRENPERVVIEIAVERVLGTVRPERAGLVP</sequence>
<dbReference type="OMA" id="ERHLCTL"/>
<dbReference type="AlphaFoldDB" id="A0A7K2IZZ2"/>
<feature type="domain" description="Pyridoxamine 5'-phosphate oxidase N-terminal" evidence="2">
    <location>
        <begin position="37"/>
        <end position="149"/>
    </location>
</feature>
<accession>A0A7K2IZZ2</accession>
<dbReference type="Proteomes" id="UP000467124">
    <property type="component" value="Unassembled WGS sequence"/>
</dbReference>
<organism evidence="3 4">
    <name type="scientific">Nocardiopsis alba</name>
    <dbReference type="NCBI Taxonomy" id="53437"/>
    <lineage>
        <taxon>Bacteria</taxon>
        <taxon>Bacillati</taxon>
        <taxon>Actinomycetota</taxon>
        <taxon>Actinomycetes</taxon>
        <taxon>Streptosporangiales</taxon>
        <taxon>Nocardiopsidaceae</taxon>
        <taxon>Nocardiopsis</taxon>
    </lineage>
</organism>
<dbReference type="Gene3D" id="2.30.110.10">
    <property type="entry name" value="Electron Transport, Fmn-binding Protein, Chain A"/>
    <property type="match status" value="1"/>
</dbReference>
<dbReference type="Pfam" id="PF01243">
    <property type="entry name" value="PNPOx_N"/>
    <property type="match status" value="1"/>
</dbReference>